<evidence type="ECO:0000259" key="3">
    <source>
        <dbReference type="Pfam" id="PF01571"/>
    </source>
</evidence>
<dbReference type="Pfam" id="PF01571">
    <property type="entry name" value="GCV_T"/>
    <property type="match status" value="1"/>
</dbReference>
<dbReference type="InterPro" id="IPR036188">
    <property type="entry name" value="FAD/NAD-bd_sf"/>
</dbReference>
<dbReference type="SUPFAM" id="SSF51905">
    <property type="entry name" value="FAD/NAD(P)-binding domain"/>
    <property type="match status" value="1"/>
</dbReference>
<dbReference type="InterPro" id="IPR006076">
    <property type="entry name" value="FAD-dep_OxRdtase"/>
</dbReference>
<dbReference type="SUPFAM" id="SSF101790">
    <property type="entry name" value="Aminomethyltransferase beta-barrel domain"/>
    <property type="match status" value="1"/>
</dbReference>
<dbReference type="InterPro" id="IPR028896">
    <property type="entry name" value="GcvT/YgfZ/DmdA"/>
</dbReference>
<dbReference type="FunFam" id="2.40.30.110:FF:000008">
    <property type="entry name" value="Sarcosine dehydrogenase"/>
    <property type="match status" value="1"/>
</dbReference>
<evidence type="ECO:0000313" key="6">
    <source>
        <dbReference type="EMBL" id="CAB3265865.1"/>
    </source>
</evidence>
<dbReference type="SUPFAM" id="SSF103025">
    <property type="entry name" value="Folate-binding domain"/>
    <property type="match status" value="1"/>
</dbReference>
<dbReference type="Pfam" id="PF16350">
    <property type="entry name" value="FAO_M"/>
    <property type="match status" value="1"/>
</dbReference>
<proteinExistence type="evidence at transcript level"/>
<sequence>MMRFIRRCNKLHLNLDKQKYFAQSVRLLSTLNCSRTATKFNLHQHSSSRKNGTNSTQQLPTEADVVVIGGGSIGCSTTYHLAKYGAGKVALLEKDKLTAGTTWHTAGLLWRAVPHEFEMKIVDDTRTLMTTILPQETDSETGWIQTGGLFTANDQTRLDSYKRMATLAKVFGIETHILSAAEIPQVHHLLDSSKYVGALYNPLDGTMDPTGACTSYTKAAAKYGAQIFEGCGVEGIDTRLDDFGIQRVSAVKTSRGSIKTGQVINCAGVWAPNISQMVHIAIPQVTYRHAYVVTEPIEGARHLPNVRDHDGSVYMKRQGDTLQVGGYEANPIFCKEVADDFAFGLYTLDWDVFGRHLAIACDAMPIIAKTGIRSTICGPESFTPDKQPLCGESPKVRGFFFASGFNSGGMMLGGGGGKQIALWALRGKPEIDMFPWDIRRFPSSLVTNKTWLTERSHETYSKHYCMSFPHDQPLAGRNMRKDALHQVLLDRGCFYEEKHGWERPAYFTDGPKAEVKKYDFYGAYDNKIHQDYQYKTLLNHEYSYRYPGPVHEAISKECVTCRTSCAVFNSSSLGKLVLEGPDATKAAKLLFSSDVTANPNCNTSTYTLMLNDKGGIESDLVVCKMDTGDHDFDYYMTVGGATTEYCKGHISDVLSTSGLNYNVKDRTEELATLSLQGPKSRAVLKELITGDVTKSLQFGHFALSNIVGINVGILRRSFVGELGYEVSCESQHAVKVYEAIMGVAKKHGGRDAGYRAMESLSIEAGFHHWGHSVRTDDSPLESRLLHLCNNDRHYHGSAAVAEMRGQRPKKSLAFFTVDDQVQLFGEEIIWRDGKVVGFTRNGVHAFNINKGVGMGYVDIPENDKSNVDDYLLGGKYEIERNFVKHRANVYLNSPFDPKRLRVRGLFKST</sequence>
<evidence type="ECO:0000259" key="2">
    <source>
        <dbReference type="Pfam" id="PF01266"/>
    </source>
</evidence>
<feature type="domain" description="Aminomethyltransferase C-terminal" evidence="4">
    <location>
        <begin position="810"/>
        <end position="895"/>
    </location>
</feature>
<accession>A0A6F9DSJ6</accession>
<dbReference type="Pfam" id="PF08669">
    <property type="entry name" value="GCV_T_C"/>
    <property type="match status" value="1"/>
</dbReference>
<gene>
    <name evidence="6" type="primary">Sardh-002</name>
</gene>
<dbReference type="InterPro" id="IPR029043">
    <property type="entry name" value="GcvT/YgfZ_C"/>
</dbReference>
<dbReference type="AlphaFoldDB" id="A0A6F9DSJ6"/>
<organism evidence="6">
    <name type="scientific">Phallusia mammillata</name>
    <dbReference type="NCBI Taxonomy" id="59560"/>
    <lineage>
        <taxon>Eukaryota</taxon>
        <taxon>Metazoa</taxon>
        <taxon>Chordata</taxon>
        <taxon>Tunicata</taxon>
        <taxon>Ascidiacea</taxon>
        <taxon>Phlebobranchia</taxon>
        <taxon>Ascidiidae</taxon>
        <taxon>Phallusia</taxon>
    </lineage>
</organism>
<dbReference type="GO" id="GO:0005739">
    <property type="term" value="C:mitochondrion"/>
    <property type="evidence" value="ECO:0007669"/>
    <property type="project" value="TreeGrafter"/>
</dbReference>
<evidence type="ECO:0000256" key="1">
    <source>
        <dbReference type="ARBA" id="ARBA00008609"/>
    </source>
</evidence>
<feature type="domain" description="GCVT N-terminal" evidence="3">
    <location>
        <begin position="484"/>
        <end position="789"/>
    </location>
</feature>
<dbReference type="PANTHER" id="PTHR43757:SF11">
    <property type="entry name" value="SARCOSINE DEHYDROGENASE"/>
    <property type="match status" value="1"/>
</dbReference>
<dbReference type="InterPro" id="IPR032503">
    <property type="entry name" value="FAO_M"/>
</dbReference>
<evidence type="ECO:0000259" key="4">
    <source>
        <dbReference type="Pfam" id="PF08669"/>
    </source>
</evidence>
<dbReference type="EMBL" id="LR790003">
    <property type="protein sequence ID" value="CAB3265865.1"/>
    <property type="molecule type" value="mRNA"/>
</dbReference>
<name>A0A6F9DSJ6_9ASCI</name>
<dbReference type="Gene3D" id="3.30.1360.120">
    <property type="entry name" value="Probable tRNA modification gtpase trme, domain 1"/>
    <property type="match status" value="1"/>
</dbReference>
<dbReference type="PANTHER" id="PTHR43757">
    <property type="entry name" value="AMINOMETHYLTRANSFERASE"/>
    <property type="match status" value="1"/>
</dbReference>
<dbReference type="InterPro" id="IPR006222">
    <property type="entry name" value="GCVT_N"/>
</dbReference>
<dbReference type="SUPFAM" id="SSF54373">
    <property type="entry name" value="FAD-linked reductases, C-terminal domain"/>
    <property type="match status" value="1"/>
</dbReference>
<feature type="domain" description="FAD dependent oxidoreductase" evidence="2">
    <location>
        <begin position="64"/>
        <end position="421"/>
    </location>
</feature>
<reference evidence="6" key="1">
    <citation type="submission" date="2020-04" db="EMBL/GenBank/DDBJ databases">
        <authorList>
            <person name="Neveu A P."/>
        </authorList>
    </citation>
    <scope>NUCLEOTIDE SEQUENCE</scope>
    <source>
        <tissue evidence="6">Whole embryo</tissue>
    </source>
</reference>
<feature type="domain" description="FAD dependent oxidoreductase central" evidence="5">
    <location>
        <begin position="427"/>
        <end position="480"/>
    </location>
</feature>
<dbReference type="Pfam" id="PF01266">
    <property type="entry name" value="DAO"/>
    <property type="match status" value="1"/>
</dbReference>
<comment type="similarity">
    <text evidence="1">Belongs to the GcvT family.</text>
</comment>
<dbReference type="Gene3D" id="3.50.50.60">
    <property type="entry name" value="FAD/NAD(P)-binding domain"/>
    <property type="match status" value="1"/>
</dbReference>
<dbReference type="Gene3D" id="3.30.9.10">
    <property type="entry name" value="D-Amino Acid Oxidase, subunit A, domain 2"/>
    <property type="match status" value="1"/>
</dbReference>
<dbReference type="Gene3D" id="2.40.30.110">
    <property type="entry name" value="Aminomethyltransferase beta-barrel domains"/>
    <property type="match status" value="1"/>
</dbReference>
<protein>
    <submittedName>
        <fullName evidence="6">Sarcosine dehydrogenase, mitochondrial-like</fullName>
    </submittedName>
</protein>
<dbReference type="Gene3D" id="3.30.70.1400">
    <property type="entry name" value="Aminomethyltransferase beta-barrel domains"/>
    <property type="match status" value="1"/>
</dbReference>
<dbReference type="InterPro" id="IPR027266">
    <property type="entry name" value="TrmE/GcvT-like"/>
</dbReference>
<dbReference type="InterPro" id="IPR013977">
    <property type="entry name" value="GcvT_C"/>
</dbReference>
<evidence type="ECO:0000259" key="5">
    <source>
        <dbReference type="Pfam" id="PF16350"/>
    </source>
</evidence>